<sequence length="99" mass="10863">MTLFDLKAAQSRLISGAGPISLAISIFLRMIGVSNGKPIRVVSTYSLIQLAFSRRWVFTFSSAKPGGAIFNGTIYKKPLSLNQNNLGIKEKKAREHLPL</sequence>
<dbReference type="AlphaFoldDB" id="A0A5N6UX88"/>
<reference evidence="1 2" key="1">
    <citation type="submission" date="2019-04" db="EMBL/GenBank/DDBJ databases">
        <title>Friends and foes A comparative genomics study of 23 Aspergillus species from section Flavi.</title>
        <authorList>
            <consortium name="DOE Joint Genome Institute"/>
            <person name="Kjaerbolling I."/>
            <person name="Vesth T."/>
            <person name="Frisvad J.C."/>
            <person name="Nybo J.L."/>
            <person name="Theobald S."/>
            <person name="Kildgaard S."/>
            <person name="Isbrandt T."/>
            <person name="Kuo A."/>
            <person name="Sato A."/>
            <person name="Lyhne E.K."/>
            <person name="Kogle M.E."/>
            <person name="Wiebenga A."/>
            <person name="Kun R.S."/>
            <person name="Lubbers R.J."/>
            <person name="Makela M.R."/>
            <person name="Barry K."/>
            <person name="Chovatia M."/>
            <person name="Clum A."/>
            <person name="Daum C."/>
            <person name="Haridas S."/>
            <person name="He G."/>
            <person name="LaButti K."/>
            <person name="Lipzen A."/>
            <person name="Mondo S."/>
            <person name="Riley R."/>
            <person name="Salamov A."/>
            <person name="Simmons B.A."/>
            <person name="Magnuson J.K."/>
            <person name="Henrissat B."/>
            <person name="Mortensen U.H."/>
            <person name="Larsen T.O."/>
            <person name="Devries R.P."/>
            <person name="Grigoriev I.V."/>
            <person name="Machida M."/>
            <person name="Baker S.E."/>
            <person name="Andersen M.R."/>
        </authorList>
    </citation>
    <scope>NUCLEOTIDE SEQUENCE [LARGE SCALE GENOMIC DNA]</scope>
    <source>
        <strain evidence="1 2">CBS 117626</strain>
    </source>
</reference>
<accession>A0A5N6UX88</accession>
<evidence type="ECO:0000313" key="2">
    <source>
        <dbReference type="Proteomes" id="UP000326950"/>
    </source>
</evidence>
<protein>
    <submittedName>
        <fullName evidence="1">Uncharacterized protein</fullName>
    </submittedName>
</protein>
<evidence type="ECO:0000313" key="1">
    <source>
        <dbReference type="EMBL" id="KAE8163267.1"/>
    </source>
</evidence>
<organism evidence="1 2">
    <name type="scientific">Aspergillus tamarii</name>
    <dbReference type="NCBI Taxonomy" id="41984"/>
    <lineage>
        <taxon>Eukaryota</taxon>
        <taxon>Fungi</taxon>
        <taxon>Dikarya</taxon>
        <taxon>Ascomycota</taxon>
        <taxon>Pezizomycotina</taxon>
        <taxon>Eurotiomycetes</taxon>
        <taxon>Eurotiomycetidae</taxon>
        <taxon>Eurotiales</taxon>
        <taxon>Aspergillaceae</taxon>
        <taxon>Aspergillus</taxon>
        <taxon>Aspergillus subgen. Circumdati</taxon>
    </lineage>
</organism>
<proteinExistence type="predicted"/>
<name>A0A5N6UX88_ASPTM</name>
<gene>
    <name evidence="1" type="ORF">BDV40DRAFT_299601</name>
</gene>
<dbReference type="Proteomes" id="UP000326950">
    <property type="component" value="Unassembled WGS sequence"/>
</dbReference>
<keyword evidence="2" id="KW-1185">Reference proteome</keyword>
<dbReference type="EMBL" id="ML738619">
    <property type="protein sequence ID" value="KAE8163267.1"/>
    <property type="molecule type" value="Genomic_DNA"/>
</dbReference>